<dbReference type="eggNOG" id="COG0624">
    <property type="taxonomic scope" value="Bacteria"/>
</dbReference>
<dbReference type="Gene3D" id="3.30.70.360">
    <property type="match status" value="1"/>
</dbReference>
<gene>
    <name evidence="7" type="primary">dapE</name>
    <name evidence="7" type="ORF">WOSG25_012300</name>
</gene>
<keyword evidence="8" id="KW-1185">Reference proteome</keyword>
<dbReference type="EMBL" id="DF820484">
    <property type="protein sequence ID" value="GAK30133.1"/>
    <property type="molecule type" value="Genomic_DNA"/>
</dbReference>
<dbReference type="Pfam" id="PF01546">
    <property type="entry name" value="Peptidase_M20"/>
    <property type="match status" value="1"/>
</dbReference>
<protein>
    <submittedName>
        <fullName evidence="7">Succinyl-diaminopimelate desuccinylase</fullName>
    </submittedName>
</protein>
<organism evidence="7 8">
    <name type="scientific">Weissella oryzae (strain DSM 25784 / JCM 18191 / LMG 30913 / SG25)</name>
    <dbReference type="NCBI Taxonomy" id="1329250"/>
    <lineage>
        <taxon>Bacteria</taxon>
        <taxon>Bacillati</taxon>
        <taxon>Bacillota</taxon>
        <taxon>Bacilli</taxon>
        <taxon>Lactobacillales</taxon>
        <taxon>Lactobacillaceae</taxon>
        <taxon>Weissella</taxon>
    </lineage>
</organism>
<evidence type="ECO:0000313" key="7">
    <source>
        <dbReference type="EMBL" id="GAK30133.1"/>
    </source>
</evidence>
<dbReference type="GO" id="GO:0016787">
    <property type="term" value="F:hydrolase activity"/>
    <property type="evidence" value="ECO:0007669"/>
    <property type="project" value="UniProtKB-KW"/>
</dbReference>
<dbReference type="SUPFAM" id="SSF53187">
    <property type="entry name" value="Zn-dependent exopeptidases"/>
    <property type="match status" value="1"/>
</dbReference>
<dbReference type="PANTHER" id="PTHR43808:SF8">
    <property type="entry name" value="PEPTIDASE M20 DIMERISATION DOMAIN-CONTAINING PROTEIN"/>
    <property type="match status" value="1"/>
</dbReference>
<keyword evidence="4" id="KW-0378">Hydrolase</keyword>
<evidence type="ECO:0000259" key="6">
    <source>
        <dbReference type="Pfam" id="PF07687"/>
    </source>
</evidence>
<evidence type="ECO:0000256" key="5">
    <source>
        <dbReference type="ARBA" id="ARBA00022833"/>
    </source>
</evidence>
<name>A0A069CS96_WEIOS</name>
<keyword evidence="5" id="KW-0862">Zinc</keyword>
<reference evidence="8" key="1">
    <citation type="journal article" date="2014" name="Genome Announc.">
        <title>Draft genome sequence of Weissella oryzae SG25T, isolated from fermented rice grains.</title>
        <authorList>
            <person name="Tanizawa Y."/>
            <person name="Fujisawa T."/>
            <person name="Mochizuki T."/>
            <person name="Kaminuma E."/>
            <person name="Suzuki Y."/>
            <person name="Nakamura Y."/>
            <person name="Tohno M."/>
        </authorList>
    </citation>
    <scope>NUCLEOTIDE SEQUENCE [LARGE SCALE GENOMIC DNA]</scope>
    <source>
        <strain evidence="8">DSM 25784 / JCM 18191 / LMG 30913 / SG25</strain>
    </source>
</reference>
<proteinExistence type="inferred from homology"/>
<dbReference type="AlphaFoldDB" id="A0A069CS96"/>
<evidence type="ECO:0000256" key="4">
    <source>
        <dbReference type="ARBA" id="ARBA00022801"/>
    </source>
</evidence>
<feature type="domain" description="Peptidase M20 dimerisation" evidence="6">
    <location>
        <begin position="154"/>
        <end position="258"/>
    </location>
</feature>
<dbReference type="InterPro" id="IPR050072">
    <property type="entry name" value="Peptidase_M20A"/>
</dbReference>
<evidence type="ECO:0000313" key="8">
    <source>
        <dbReference type="Proteomes" id="UP000030643"/>
    </source>
</evidence>
<dbReference type="InterPro" id="IPR011650">
    <property type="entry name" value="Peptidase_M20_dimer"/>
</dbReference>
<dbReference type="Pfam" id="PF07687">
    <property type="entry name" value="M20_dimer"/>
    <property type="match status" value="1"/>
</dbReference>
<keyword evidence="3" id="KW-0479">Metal-binding</keyword>
<comment type="similarity">
    <text evidence="2">Belongs to the peptidase M20A family.</text>
</comment>
<comment type="cofactor">
    <cofactor evidence="1">
        <name>Zn(2+)</name>
        <dbReference type="ChEBI" id="CHEBI:29105"/>
    </cofactor>
</comment>
<dbReference type="GO" id="GO:0046872">
    <property type="term" value="F:metal ion binding"/>
    <property type="evidence" value="ECO:0007669"/>
    <property type="project" value="UniProtKB-KW"/>
</dbReference>
<dbReference type="Gene3D" id="3.40.630.10">
    <property type="entry name" value="Zn peptidases"/>
    <property type="match status" value="2"/>
</dbReference>
<sequence>MKKIISDEQQLKILADIVAINTVNANEASLAAYFSKFFQQYNIKTKEIKTSIPGRSNLVAEIGNAGPIIGFAGRIRFMLTVNEEQAQAGAKQLSKLGYADDLSALVIAEPTGVRIEHLEAYLTSGGVNLTKSSVTEVLANISAQQKEQHFALHAHKGFLAYDVLAKGKAAHSSTPAAGVDAIAQIVNYYQAESDLYDSFTQSNLLLGKTIRGANILRGGIQANSIAGEAKLSELTRIIPELPAQTLANKLNQLVTNLNQQNPSAAYLELLIKDMGAAMISPAEAKIVLAGQDTAKIAFPNESTLPTLSASMGTDASRFAAANPNLTVLILGPGNDTAHQENEYVEKASFLSMADYYYTLAYNFLT</sequence>
<dbReference type="Proteomes" id="UP000030643">
    <property type="component" value="Unassembled WGS sequence"/>
</dbReference>
<dbReference type="SUPFAM" id="SSF55031">
    <property type="entry name" value="Bacterial exopeptidase dimerisation domain"/>
    <property type="match status" value="1"/>
</dbReference>
<dbReference type="STRING" id="1329250.WOSG25_012300"/>
<dbReference type="InterPro" id="IPR002933">
    <property type="entry name" value="Peptidase_M20"/>
</dbReference>
<accession>A0A069CS96</accession>
<dbReference type="InterPro" id="IPR036264">
    <property type="entry name" value="Bact_exopeptidase_dim_dom"/>
</dbReference>
<evidence type="ECO:0000256" key="2">
    <source>
        <dbReference type="ARBA" id="ARBA00006247"/>
    </source>
</evidence>
<evidence type="ECO:0000256" key="1">
    <source>
        <dbReference type="ARBA" id="ARBA00001947"/>
    </source>
</evidence>
<evidence type="ECO:0000256" key="3">
    <source>
        <dbReference type="ARBA" id="ARBA00022723"/>
    </source>
</evidence>
<dbReference type="PANTHER" id="PTHR43808">
    <property type="entry name" value="ACETYLORNITHINE DEACETYLASE"/>
    <property type="match status" value="1"/>
</dbReference>